<feature type="compositionally biased region" description="Low complexity" evidence="1">
    <location>
        <begin position="133"/>
        <end position="151"/>
    </location>
</feature>
<keyword evidence="2" id="KW-0472">Membrane</keyword>
<feature type="transmembrane region" description="Helical" evidence="2">
    <location>
        <begin position="102"/>
        <end position="119"/>
    </location>
</feature>
<feature type="compositionally biased region" description="Low complexity" evidence="1">
    <location>
        <begin position="159"/>
        <end position="181"/>
    </location>
</feature>
<feature type="signal peptide" evidence="3">
    <location>
        <begin position="1"/>
        <end position="21"/>
    </location>
</feature>
<sequence>MKASLFVCVILVAIFFMLVSGRNSSTTDEGFEIPVSNELTRSINRSRRIQPCRRSVQKSCTSTKMTCGRLGKANICQAFKNDCQRQLSNCDPKKFYHIEMRLTLALLMLIALIAVATDAQKNQKSTRVRTLANGTSRQSRQSRTRTNNRTGTVRRRSVNARNSNRKSSTSSSSSTPASRCTTTSVSCYANSNVCGRWSSTRRCHRFKNRCLMERANCLTSKSSWNVINIGNCTSISVNNTGTCSSTFSSTSSSSSSSSYSSALSSILSSILGSSSYSSSVTPIVIRTG</sequence>
<feature type="region of interest" description="Disordered" evidence="1">
    <location>
        <begin position="123"/>
        <end position="181"/>
    </location>
</feature>
<evidence type="ECO:0000256" key="2">
    <source>
        <dbReference type="SAM" id="Phobius"/>
    </source>
</evidence>
<dbReference type="Proteomes" id="UP001059596">
    <property type="component" value="Unassembled WGS sequence"/>
</dbReference>
<keyword evidence="3" id="KW-0732">Signal</keyword>
<evidence type="ECO:0000313" key="4">
    <source>
        <dbReference type="EMBL" id="KAI8038374.1"/>
    </source>
</evidence>
<name>A0A9Q0BNW0_9MUSC</name>
<evidence type="ECO:0000256" key="3">
    <source>
        <dbReference type="SAM" id="SignalP"/>
    </source>
</evidence>
<comment type="caution">
    <text evidence="4">The sequence shown here is derived from an EMBL/GenBank/DDBJ whole genome shotgun (WGS) entry which is preliminary data.</text>
</comment>
<keyword evidence="2" id="KW-0812">Transmembrane</keyword>
<evidence type="ECO:0000256" key="1">
    <source>
        <dbReference type="SAM" id="MobiDB-lite"/>
    </source>
</evidence>
<keyword evidence="5" id="KW-1185">Reference proteome</keyword>
<feature type="chain" id="PRO_5040365458" evidence="3">
    <location>
        <begin position="22"/>
        <end position="288"/>
    </location>
</feature>
<dbReference type="EMBL" id="JAMKOV010000007">
    <property type="protein sequence ID" value="KAI8038374.1"/>
    <property type="molecule type" value="Genomic_DNA"/>
</dbReference>
<evidence type="ECO:0000313" key="5">
    <source>
        <dbReference type="Proteomes" id="UP001059596"/>
    </source>
</evidence>
<keyword evidence="2" id="KW-1133">Transmembrane helix</keyword>
<accession>A0A9Q0BNW0</accession>
<protein>
    <submittedName>
        <fullName evidence="4">Uncharacterized protein</fullName>
    </submittedName>
</protein>
<gene>
    <name evidence="4" type="ORF">M5D96_008268</name>
</gene>
<proteinExistence type="predicted"/>
<dbReference type="AlphaFoldDB" id="A0A9Q0BNW0"/>
<reference evidence="4" key="1">
    <citation type="journal article" date="2023" name="Genome Biol. Evol.">
        <title>Long-read-based Genome Assembly of Drosophila gunungcola Reveals Fewer Chemosensory Genes in Flower-breeding Species.</title>
        <authorList>
            <person name="Negi A."/>
            <person name="Liao B.Y."/>
            <person name="Yeh S.D."/>
        </authorList>
    </citation>
    <scope>NUCLEOTIDE SEQUENCE</scope>
    <source>
        <strain evidence="4">Sukarami</strain>
    </source>
</reference>
<organism evidence="4 5">
    <name type="scientific">Drosophila gunungcola</name>
    <name type="common">fruit fly</name>
    <dbReference type="NCBI Taxonomy" id="103775"/>
    <lineage>
        <taxon>Eukaryota</taxon>
        <taxon>Metazoa</taxon>
        <taxon>Ecdysozoa</taxon>
        <taxon>Arthropoda</taxon>
        <taxon>Hexapoda</taxon>
        <taxon>Insecta</taxon>
        <taxon>Pterygota</taxon>
        <taxon>Neoptera</taxon>
        <taxon>Endopterygota</taxon>
        <taxon>Diptera</taxon>
        <taxon>Brachycera</taxon>
        <taxon>Muscomorpha</taxon>
        <taxon>Ephydroidea</taxon>
        <taxon>Drosophilidae</taxon>
        <taxon>Drosophila</taxon>
        <taxon>Sophophora</taxon>
    </lineage>
</organism>